<evidence type="ECO:0000256" key="1">
    <source>
        <dbReference type="SAM" id="MobiDB-lite"/>
    </source>
</evidence>
<keyword evidence="7" id="KW-1185">Reference proteome</keyword>
<dbReference type="EMBL" id="BGPR01031437">
    <property type="protein sequence ID" value="GBO04532.1"/>
    <property type="molecule type" value="Genomic_DNA"/>
</dbReference>
<reference evidence="4 7" key="1">
    <citation type="journal article" date="2019" name="Sci. Rep.">
        <title>Orb-weaving spider Araneus ventricosus genome elucidates the spidroin gene catalogue.</title>
        <authorList>
            <person name="Kono N."/>
            <person name="Nakamura H."/>
            <person name="Ohtoshi R."/>
            <person name="Moran D.A.P."/>
            <person name="Shinohara A."/>
            <person name="Yoshida Y."/>
            <person name="Fujiwara M."/>
            <person name="Mori M."/>
            <person name="Tomita M."/>
            <person name="Arakawa K."/>
        </authorList>
    </citation>
    <scope>NUCLEOTIDE SEQUENCE [LARGE SCALE GENOMIC DNA]</scope>
</reference>
<dbReference type="EMBL" id="BGPR01034234">
    <property type="protein sequence ID" value="GBO08523.1"/>
    <property type="molecule type" value="Genomic_DNA"/>
</dbReference>
<sequence length="326" mass="37370">MLQFASSNSSAESEIGQAESMSRKNHLHHEMRRLWKHYQRDQNRRITTTADDRLPVAMCQTPEDSNSATAGVAALCCCRKTHFRQTVSRRLYEGGLFARRPVVCVPLSPAHVRARLHWTLEHRSWTPEHWDRVLFTDESRFNIQNDSRRAMIWREPGTRYRVPNIVERDHYRGGGLLVWAGIATNGRTDFYAFVGGSVTAVRYREEILHPLVRPFKAVMGTDGYSWTITPPHRARLVRSYLESETIPQMARPARSPDLNPIQHVWDMLGRRIAGRSVPPGTLHEIQQALLQEWALLPQQAINDTVASMPRHCQACISASGCHCWCM</sequence>
<proteinExistence type="predicted"/>
<dbReference type="InterPro" id="IPR052338">
    <property type="entry name" value="Transposase_5"/>
</dbReference>
<dbReference type="PANTHER" id="PTHR23022:SF135">
    <property type="entry name" value="SI:DKEY-77F5.3"/>
    <property type="match status" value="1"/>
</dbReference>
<dbReference type="Proteomes" id="UP000499080">
    <property type="component" value="Unassembled WGS sequence"/>
</dbReference>
<dbReference type="GO" id="GO:0003677">
    <property type="term" value="F:DNA binding"/>
    <property type="evidence" value="ECO:0007669"/>
    <property type="project" value="InterPro"/>
</dbReference>
<feature type="compositionally biased region" description="Polar residues" evidence="1">
    <location>
        <begin position="1"/>
        <end position="12"/>
    </location>
</feature>
<dbReference type="OrthoDB" id="6425807at2759"/>
<dbReference type="GO" id="GO:0006313">
    <property type="term" value="P:DNA transposition"/>
    <property type="evidence" value="ECO:0007669"/>
    <property type="project" value="InterPro"/>
</dbReference>
<dbReference type="Pfam" id="PF13358">
    <property type="entry name" value="DDE_3"/>
    <property type="match status" value="1"/>
</dbReference>
<accession>A0A4Y2TWU8</accession>
<name>A0A4Y2TWU8_ARAVE</name>
<dbReference type="AlphaFoldDB" id="A0A4Y2TWU8"/>
<dbReference type="InterPro" id="IPR002492">
    <property type="entry name" value="Transposase_Tc1-like"/>
</dbReference>
<gene>
    <name evidence="4" type="primary">TCB1_798</name>
    <name evidence="6" type="synonym">TCB1_209</name>
    <name evidence="5" type="synonym">TCB1_425</name>
    <name evidence="6" type="ORF">AVEN_254829_1</name>
    <name evidence="4" type="ORF">AVEN_255824_1</name>
    <name evidence="5" type="ORF">AVEN_267435_1</name>
</gene>
<evidence type="ECO:0000259" key="3">
    <source>
        <dbReference type="Pfam" id="PF13358"/>
    </source>
</evidence>
<dbReference type="Gene3D" id="3.30.420.10">
    <property type="entry name" value="Ribonuclease H-like superfamily/Ribonuclease H"/>
    <property type="match status" value="1"/>
</dbReference>
<dbReference type="PANTHER" id="PTHR23022">
    <property type="entry name" value="TRANSPOSABLE ELEMENT-RELATED"/>
    <property type="match status" value="1"/>
</dbReference>
<organism evidence="4 7">
    <name type="scientific">Araneus ventricosus</name>
    <name type="common">Orbweaver spider</name>
    <name type="synonym">Epeira ventricosa</name>
    <dbReference type="NCBI Taxonomy" id="182803"/>
    <lineage>
        <taxon>Eukaryota</taxon>
        <taxon>Metazoa</taxon>
        <taxon>Ecdysozoa</taxon>
        <taxon>Arthropoda</taxon>
        <taxon>Chelicerata</taxon>
        <taxon>Arachnida</taxon>
        <taxon>Araneae</taxon>
        <taxon>Araneomorphae</taxon>
        <taxon>Entelegynae</taxon>
        <taxon>Araneoidea</taxon>
        <taxon>Araneidae</taxon>
        <taxon>Araneus</taxon>
    </lineage>
</organism>
<dbReference type="Pfam" id="PF01498">
    <property type="entry name" value="HTH_Tnp_Tc3_2"/>
    <property type="match status" value="1"/>
</dbReference>
<feature type="domain" description="Transposase Tc1-like" evidence="2">
    <location>
        <begin position="84"/>
        <end position="123"/>
    </location>
</feature>
<dbReference type="InterPro" id="IPR038717">
    <property type="entry name" value="Tc1-like_DDE_dom"/>
</dbReference>
<dbReference type="InterPro" id="IPR036397">
    <property type="entry name" value="RNaseH_sf"/>
</dbReference>
<evidence type="ECO:0000313" key="7">
    <source>
        <dbReference type="Proteomes" id="UP000499080"/>
    </source>
</evidence>
<evidence type="ECO:0000313" key="5">
    <source>
        <dbReference type="EMBL" id="GBO04532.1"/>
    </source>
</evidence>
<comment type="caution">
    <text evidence="4">The sequence shown here is derived from an EMBL/GenBank/DDBJ whole genome shotgun (WGS) entry which is preliminary data.</text>
</comment>
<evidence type="ECO:0000313" key="6">
    <source>
        <dbReference type="EMBL" id="GBO08523.1"/>
    </source>
</evidence>
<protein>
    <submittedName>
        <fullName evidence="4">Transposable element Tcb1 transposase</fullName>
    </submittedName>
</protein>
<evidence type="ECO:0000313" key="4">
    <source>
        <dbReference type="EMBL" id="GBO04531.1"/>
    </source>
</evidence>
<feature type="region of interest" description="Disordered" evidence="1">
    <location>
        <begin position="1"/>
        <end position="24"/>
    </location>
</feature>
<dbReference type="GO" id="GO:0015074">
    <property type="term" value="P:DNA integration"/>
    <property type="evidence" value="ECO:0007669"/>
    <property type="project" value="InterPro"/>
</dbReference>
<dbReference type="EMBL" id="BGPR01031436">
    <property type="protein sequence ID" value="GBO04531.1"/>
    <property type="molecule type" value="Genomic_DNA"/>
</dbReference>
<feature type="domain" description="Tc1-like transposase DDE" evidence="3">
    <location>
        <begin position="132"/>
        <end position="274"/>
    </location>
</feature>
<evidence type="ECO:0000259" key="2">
    <source>
        <dbReference type="Pfam" id="PF01498"/>
    </source>
</evidence>